<dbReference type="OrthoDB" id="2991036at2"/>
<evidence type="ECO:0000256" key="2">
    <source>
        <dbReference type="ARBA" id="ARBA00017823"/>
    </source>
</evidence>
<dbReference type="InterPro" id="IPR035890">
    <property type="entry name" value="Anti-sigma-28_factor_FlgM_sf"/>
</dbReference>
<accession>A0A0M0KF40</accession>
<protein>
    <recommendedName>
        <fullName evidence="2">Negative regulator of flagellin synthesis</fullName>
    </recommendedName>
</protein>
<reference evidence="9" key="1">
    <citation type="submission" date="2015-08" db="EMBL/GenBank/DDBJ databases">
        <title>Fjat-14210 dsm16467.</title>
        <authorList>
            <person name="Liu B."/>
            <person name="Wang J."/>
            <person name="Zhu Y."/>
            <person name="Liu G."/>
            <person name="Chen Q."/>
            <person name="Chen Z."/>
            <person name="Lan J."/>
            <person name="Che J."/>
            <person name="Ge C."/>
            <person name="Shi H."/>
            <person name="Pan Z."/>
            <person name="Liu X."/>
        </authorList>
    </citation>
    <scope>NUCLEOTIDE SEQUENCE [LARGE SCALE GENOMIC DNA]</scope>
    <source>
        <strain evidence="9">DSM 16467</strain>
    </source>
</reference>
<proteinExistence type="inferred from homology"/>
<comment type="similarity">
    <text evidence="1">Belongs to the FlgM family.</text>
</comment>
<keyword evidence="3" id="KW-0678">Repressor</keyword>
<evidence type="ECO:0000256" key="6">
    <source>
        <dbReference type="ARBA" id="ARBA00023163"/>
    </source>
</evidence>
<dbReference type="GO" id="GO:0045892">
    <property type="term" value="P:negative regulation of DNA-templated transcription"/>
    <property type="evidence" value="ECO:0007669"/>
    <property type="project" value="InterPro"/>
</dbReference>
<dbReference type="SUPFAM" id="SSF101498">
    <property type="entry name" value="Anti-sigma factor FlgM"/>
    <property type="match status" value="1"/>
</dbReference>
<evidence type="ECO:0000256" key="3">
    <source>
        <dbReference type="ARBA" id="ARBA00022491"/>
    </source>
</evidence>
<evidence type="ECO:0000259" key="7">
    <source>
        <dbReference type="Pfam" id="PF04316"/>
    </source>
</evidence>
<evidence type="ECO:0000313" key="8">
    <source>
        <dbReference type="EMBL" id="KOO37202.1"/>
    </source>
</evidence>
<keyword evidence="5" id="KW-0805">Transcription regulation</keyword>
<organism evidence="8 9">
    <name type="scientific">Priestia koreensis</name>
    <dbReference type="NCBI Taxonomy" id="284581"/>
    <lineage>
        <taxon>Bacteria</taxon>
        <taxon>Bacillati</taxon>
        <taxon>Bacillota</taxon>
        <taxon>Bacilli</taxon>
        <taxon>Bacillales</taxon>
        <taxon>Bacillaceae</taxon>
        <taxon>Priestia</taxon>
    </lineage>
</organism>
<dbReference type="STRING" id="284581.AMD01_22225"/>
<keyword evidence="6" id="KW-0804">Transcription</keyword>
<keyword evidence="8" id="KW-0282">Flagellum</keyword>
<dbReference type="AlphaFoldDB" id="A0A0M0KF40"/>
<evidence type="ECO:0000256" key="1">
    <source>
        <dbReference type="ARBA" id="ARBA00005322"/>
    </source>
</evidence>
<dbReference type="Proteomes" id="UP000037558">
    <property type="component" value="Unassembled WGS sequence"/>
</dbReference>
<keyword evidence="8" id="KW-0969">Cilium</keyword>
<dbReference type="RefSeq" id="WP_053403633.1">
    <property type="nucleotide sequence ID" value="NZ_JAMAUM010000006.1"/>
</dbReference>
<evidence type="ECO:0000313" key="9">
    <source>
        <dbReference type="Proteomes" id="UP000037558"/>
    </source>
</evidence>
<keyword evidence="8" id="KW-0966">Cell projection</keyword>
<dbReference type="Pfam" id="PF04316">
    <property type="entry name" value="FlgM"/>
    <property type="match status" value="1"/>
</dbReference>
<dbReference type="InterPro" id="IPR031316">
    <property type="entry name" value="FlgM_C"/>
</dbReference>
<comment type="caution">
    <text evidence="8">The sequence shown here is derived from an EMBL/GenBank/DDBJ whole genome shotgun (WGS) entry which is preliminary data.</text>
</comment>
<keyword evidence="4" id="KW-1005">Bacterial flagellum biogenesis</keyword>
<gene>
    <name evidence="8" type="ORF">AMD01_22225</name>
</gene>
<dbReference type="InterPro" id="IPR007412">
    <property type="entry name" value="FlgM"/>
</dbReference>
<keyword evidence="9" id="KW-1185">Reference proteome</keyword>
<name>A0A0M0KF40_9BACI</name>
<dbReference type="GO" id="GO:0044781">
    <property type="term" value="P:bacterial-type flagellum organization"/>
    <property type="evidence" value="ECO:0007669"/>
    <property type="project" value="UniProtKB-KW"/>
</dbReference>
<dbReference type="EMBL" id="LILC01000037">
    <property type="protein sequence ID" value="KOO37202.1"/>
    <property type="molecule type" value="Genomic_DNA"/>
</dbReference>
<dbReference type="NCBIfam" id="TIGR03824">
    <property type="entry name" value="FlgM_jcvi"/>
    <property type="match status" value="1"/>
</dbReference>
<feature type="domain" description="Anti-sigma-28 factor FlgM C-terminal" evidence="7">
    <location>
        <begin position="32"/>
        <end position="82"/>
    </location>
</feature>
<sequence>MKINPLGTSGINPYKKQIDKLAQIEKAAGKRDEVQISTQAKELQQTNQVVTERQKKIDELKQQIQNGTYQIDAKEIAKGLVDFYKK</sequence>
<evidence type="ECO:0000256" key="4">
    <source>
        <dbReference type="ARBA" id="ARBA00022795"/>
    </source>
</evidence>
<dbReference type="Gene3D" id="6.10.140.30">
    <property type="entry name" value="Anti-sigma-28 factor FlgM"/>
    <property type="match status" value="1"/>
</dbReference>
<evidence type="ECO:0000256" key="5">
    <source>
        <dbReference type="ARBA" id="ARBA00023015"/>
    </source>
</evidence>
<dbReference type="PATRIC" id="fig|284581.3.peg.3298"/>